<dbReference type="GO" id="GO:0046872">
    <property type="term" value="F:metal ion binding"/>
    <property type="evidence" value="ECO:0007669"/>
    <property type="project" value="UniProtKB-KW"/>
</dbReference>
<evidence type="ECO:0000256" key="10">
    <source>
        <dbReference type="ARBA" id="ARBA00080698"/>
    </source>
</evidence>
<dbReference type="Pfam" id="PF01938">
    <property type="entry name" value="TRAM"/>
    <property type="match status" value="1"/>
</dbReference>
<evidence type="ECO:0000313" key="17">
    <source>
        <dbReference type="Proteomes" id="UP000649604"/>
    </source>
</evidence>
<keyword evidence="4 12" id="KW-0949">S-adenosyl-L-methionine</keyword>
<dbReference type="PANTHER" id="PTHR43020">
    <property type="entry name" value="CDK5 REGULATORY SUBUNIT-ASSOCIATED PROTEIN 1"/>
    <property type="match status" value="1"/>
</dbReference>
<evidence type="ECO:0000256" key="7">
    <source>
        <dbReference type="ARBA" id="ARBA00023014"/>
    </source>
</evidence>
<evidence type="ECO:0000256" key="2">
    <source>
        <dbReference type="ARBA" id="ARBA00022485"/>
    </source>
</evidence>
<reference evidence="16" key="1">
    <citation type="submission" date="2019-11" db="EMBL/GenBank/DDBJ databases">
        <title>Microbial mats filling the niche in hypersaline microbial mats.</title>
        <authorList>
            <person name="Wong H.L."/>
            <person name="Macleod F.I."/>
            <person name="White R.A. III"/>
            <person name="Burns B.P."/>
        </authorList>
    </citation>
    <scope>NUCLEOTIDE SEQUENCE</scope>
    <source>
        <strain evidence="16">Rbin_158</strain>
    </source>
</reference>
<evidence type="ECO:0000256" key="9">
    <source>
        <dbReference type="ARBA" id="ARBA00068570"/>
    </source>
</evidence>
<feature type="binding site" evidence="12">
    <location>
        <position position="161"/>
    </location>
    <ligand>
        <name>[4Fe-4S] cluster</name>
        <dbReference type="ChEBI" id="CHEBI:49883"/>
        <label>2</label>
        <note>4Fe-4S-S-AdoMet</note>
    </ligand>
</feature>
<evidence type="ECO:0000259" key="14">
    <source>
        <dbReference type="PROSITE" id="PS51449"/>
    </source>
</evidence>
<dbReference type="EC" id="2.8.4.3" evidence="8 12"/>
<evidence type="ECO:0000259" key="15">
    <source>
        <dbReference type="PROSITE" id="PS51918"/>
    </source>
</evidence>
<feature type="binding site" evidence="12">
    <location>
        <position position="157"/>
    </location>
    <ligand>
        <name>[4Fe-4S] cluster</name>
        <dbReference type="ChEBI" id="CHEBI:49883"/>
        <label>2</label>
        <note>4Fe-4S-S-AdoMet</note>
    </ligand>
</feature>
<keyword evidence="6 12" id="KW-0408">Iron</keyword>
<feature type="binding site" evidence="12">
    <location>
        <position position="85"/>
    </location>
    <ligand>
        <name>[4Fe-4S] cluster</name>
        <dbReference type="ChEBI" id="CHEBI:49883"/>
        <label>1</label>
    </ligand>
</feature>
<dbReference type="PROSITE" id="PS51449">
    <property type="entry name" value="MTTASE_N"/>
    <property type="match status" value="1"/>
</dbReference>
<dbReference type="FunFam" id="3.80.30.20:FF:000001">
    <property type="entry name" value="tRNA-2-methylthio-N(6)-dimethylallyladenosine synthase 2"/>
    <property type="match status" value="1"/>
</dbReference>
<dbReference type="PROSITE" id="PS51918">
    <property type="entry name" value="RADICAL_SAM"/>
    <property type="match status" value="1"/>
</dbReference>
<comment type="cofactor">
    <cofactor evidence="12">
        <name>[4Fe-4S] cluster</name>
        <dbReference type="ChEBI" id="CHEBI:49883"/>
    </cofactor>
    <text evidence="12">Binds 2 [4Fe-4S] clusters. One cluster is coordinated with 3 cysteines and an exchangeable S-adenosyl-L-methionine.</text>
</comment>
<comment type="catalytic activity">
    <reaction evidence="12">
        <text>N(6)-dimethylallyladenosine(37) in tRNA + (sulfur carrier)-SH + AH2 + 2 S-adenosyl-L-methionine = 2-methylsulfanyl-N(6)-dimethylallyladenosine(37) in tRNA + (sulfur carrier)-H + 5'-deoxyadenosine + L-methionine + A + S-adenosyl-L-homocysteine + 2 H(+)</text>
        <dbReference type="Rhea" id="RHEA:37067"/>
        <dbReference type="Rhea" id="RHEA-COMP:10375"/>
        <dbReference type="Rhea" id="RHEA-COMP:10376"/>
        <dbReference type="Rhea" id="RHEA-COMP:14737"/>
        <dbReference type="Rhea" id="RHEA-COMP:14739"/>
        <dbReference type="ChEBI" id="CHEBI:13193"/>
        <dbReference type="ChEBI" id="CHEBI:15378"/>
        <dbReference type="ChEBI" id="CHEBI:17319"/>
        <dbReference type="ChEBI" id="CHEBI:17499"/>
        <dbReference type="ChEBI" id="CHEBI:29917"/>
        <dbReference type="ChEBI" id="CHEBI:57844"/>
        <dbReference type="ChEBI" id="CHEBI:57856"/>
        <dbReference type="ChEBI" id="CHEBI:59789"/>
        <dbReference type="ChEBI" id="CHEBI:64428"/>
        <dbReference type="ChEBI" id="CHEBI:74415"/>
        <dbReference type="ChEBI" id="CHEBI:74417"/>
        <dbReference type="EC" id="2.8.4.3"/>
    </reaction>
</comment>
<dbReference type="InterPro" id="IPR020612">
    <property type="entry name" value="Methylthiotransferase_CS"/>
</dbReference>
<dbReference type="InterPro" id="IPR002792">
    <property type="entry name" value="TRAM_dom"/>
</dbReference>
<dbReference type="NCBIfam" id="TIGR01574">
    <property type="entry name" value="miaB-methiolase"/>
    <property type="match status" value="1"/>
</dbReference>
<accession>A0A9D5Q831</accession>
<dbReference type="GO" id="GO:0035597">
    <property type="term" value="F:tRNA-2-methylthio-N(6)-dimethylallyladenosine(37) synthase activity"/>
    <property type="evidence" value="ECO:0007669"/>
    <property type="project" value="UniProtKB-EC"/>
</dbReference>
<evidence type="ECO:0000256" key="5">
    <source>
        <dbReference type="ARBA" id="ARBA00022723"/>
    </source>
</evidence>
<dbReference type="SFLD" id="SFLDG01061">
    <property type="entry name" value="methylthiotransferase"/>
    <property type="match status" value="1"/>
</dbReference>
<keyword evidence="3 12" id="KW-0808">Transferase</keyword>
<dbReference type="SFLD" id="SFLDF00273">
    <property type="entry name" value="(dimethylallyl)adenosine_tRNA"/>
    <property type="match status" value="1"/>
</dbReference>
<proteinExistence type="inferred from homology"/>
<dbReference type="PROSITE" id="PS50926">
    <property type="entry name" value="TRAM"/>
    <property type="match status" value="1"/>
</dbReference>
<comment type="similarity">
    <text evidence="12">Belongs to the methylthiotransferase family. MiaB subfamily.</text>
</comment>
<comment type="subcellular location">
    <subcellularLocation>
        <location evidence="12">Cytoplasm</location>
    </subcellularLocation>
</comment>
<evidence type="ECO:0000256" key="8">
    <source>
        <dbReference type="ARBA" id="ARBA00033765"/>
    </source>
</evidence>
<feature type="binding site" evidence="12">
    <location>
        <position position="15"/>
    </location>
    <ligand>
        <name>[4Fe-4S] cluster</name>
        <dbReference type="ChEBI" id="CHEBI:49883"/>
        <label>1</label>
    </ligand>
</feature>
<feature type="domain" description="TRAM" evidence="13">
    <location>
        <begin position="376"/>
        <end position="439"/>
    </location>
</feature>
<dbReference type="AlphaFoldDB" id="A0A9D5Q831"/>
<dbReference type="HAMAP" id="MF_01864">
    <property type="entry name" value="tRNA_metthiotr_MiaB"/>
    <property type="match status" value="1"/>
</dbReference>
<evidence type="ECO:0000256" key="11">
    <source>
        <dbReference type="ARBA" id="ARBA00081141"/>
    </source>
</evidence>
<organism evidence="16 17">
    <name type="scientific">candidate division KSB3 bacterium</name>
    <dbReference type="NCBI Taxonomy" id="2044937"/>
    <lineage>
        <taxon>Bacteria</taxon>
        <taxon>candidate division KSB3</taxon>
    </lineage>
</organism>
<dbReference type="InterPro" id="IPR038135">
    <property type="entry name" value="Methylthiotransferase_N_sf"/>
</dbReference>
<dbReference type="SFLD" id="SFLDS00029">
    <property type="entry name" value="Radical_SAM"/>
    <property type="match status" value="1"/>
</dbReference>
<evidence type="ECO:0000313" key="16">
    <source>
        <dbReference type="EMBL" id="MBD3327509.1"/>
    </source>
</evidence>
<feature type="binding site" evidence="12">
    <location>
        <position position="164"/>
    </location>
    <ligand>
        <name>[4Fe-4S] cluster</name>
        <dbReference type="ChEBI" id="CHEBI:49883"/>
        <label>2</label>
        <note>4Fe-4S-S-AdoMet</note>
    </ligand>
</feature>
<dbReference type="GO" id="GO:0051539">
    <property type="term" value="F:4 iron, 4 sulfur cluster binding"/>
    <property type="evidence" value="ECO:0007669"/>
    <property type="project" value="UniProtKB-UniRule"/>
</dbReference>
<dbReference type="PANTHER" id="PTHR43020:SF2">
    <property type="entry name" value="MITOCHONDRIAL TRNA METHYLTHIOTRANSFERASE CDK5RAP1"/>
    <property type="match status" value="1"/>
</dbReference>
<keyword evidence="12" id="KW-0819">tRNA processing</keyword>
<evidence type="ECO:0000256" key="12">
    <source>
        <dbReference type="HAMAP-Rule" id="MF_01864"/>
    </source>
</evidence>
<keyword evidence="7 12" id="KW-0411">Iron-sulfur</keyword>
<dbReference type="PROSITE" id="PS01278">
    <property type="entry name" value="MTTASE_RADICAL"/>
    <property type="match status" value="1"/>
</dbReference>
<name>A0A9D5Q831_9BACT</name>
<dbReference type="CDD" id="cd01335">
    <property type="entry name" value="Radical_SAM"/>
    <property type="match status" value="1"/>
</dbReference>
<dbReference type="Gene3D" id="3.80.30.20">
    <property type="entry name" value="tm_1862 like domain"/>
    <property type="match status" value="1"/>
</dbReference>
<feature type="domain" description="Radical SAM core" evidence="15">
    <location>
        <begin position="143"/>
        <end position="373"/>
    </location>
</feature>
<dbReference type="InterPro" id="IPR006463">
    <property type="entry name" value="MiaB_methiolase"/>
</dbReference>
<evidence type="ECO:0000256" key="6">
    <source>
        <dbReference type="ARBA" id="ARBA00023004"/>
    </source>
</evidence>
<feature type="binding site" evidence="12">
    <location>
        <position position="51"/>
    </location>
    <ligand>
        <name>[4Fe-4S] cluster</name>
        <dbReference type="ChEBI" id="CHEBI:49883"/>
        <label>1</label>
    </ligand>
</feature>
<dbReference type="FunFam" id="3.40.50.12160:FF:000003">
    <property type="entry name" value="CDK5 regulatory subunit-associated protein 1"/>
    <property type="match status" value="1"/>
</dbReference>
<comment type="caution">
    <text evidence="16">The sequence shown here is derived from an EMBL/GenBank/DDBJ whole genome shotgun (WGS) entry which is preliminary data.</text>
</comment>
<dbReference type="NCBIfam" id="TIGR00089">
    <property type="entry name" value="MiaB/RimO family radical SAM methylthiotransferase"/>
    <property type="match status" value="1"/>
</dbReference>
<feature type="domain" description="MTTase N-terminal" evidence="14">
    <location>
        <begin position="6"/>
        <end position="122"/>
    </location>
</feature>
<dbReference type="Pfam" id="PF04055">
    <property type="entry name" value="Radical_SAM"/>
    <property type="match status" value="1"/>
</dbReference>
<comment type="function">
    <text evidence="1 12">Catalyzes the methylthiolation of N6-(dimethylallyl)adenosine (i(6)A), leading to the formation of 2-methylthio-N6-(dimethylallyl)adenosine (ms(2)i(6)A) at position 37 in tRNAs that read codons beginning with uridine.</text>
</comment>
<gene>
    <name evidence="12 16" type="primary">miaB</name>
    <name evidence="16" type="ORF">GF339_23190</name>
</gene>
<dbReference type="SUPFAM" id="SSF102114">
    <property type="entry name" value="Radical SAM enzymes"/>
    <property type="match status" value="1"/>
</dbReference>
<sequence length="444" mass="50376">MRGCMKKVHIITFGCQMNEHDSEQIAGMLRTMGYTATSIPEEADMILLNTCSIREKAEHKLYSHLGKLRPLKAQAPERILGVCGCVAQQEAENIFKRAPHVDLVMGTKAIPRLPLLIQSLDYRSRIIDVSDVHWEDESQYLYRDCRFKAFITIIRGCNNFCSYCVVPYTRGREESRPAKEILDEARRLVEDGALEITLLGQNVSSYVDPNHNVPSFPHLLRAIHTIDGLQRLRFITAHPKDLSDELIDTMAQLPTVCEHFHLPLQAGSNAVLQAMNRHYSREWYLNRVKRLREAMPEIAITTDIIVGFPGEREEDFAQTMEMLHDVRYDGIFAFKYSIRPQAKSGAFPGHLPEDVKANRLQHVLEIQRQINLEKNAEKVGKTFDVLPELVNPRFPDTLTGRTRTNHVVTFPGTPDQLGTLLPVRITAAHPFRLAGERVLAPAGA</sequence>
<dbReference type="InterPro" id="IPR005839">
    <property type="entry name" value="Methylthiotransferase"/>
</dbReference>
<evidence type="ECO:0000256" key="1">
    <source>
        <dbReference type="ARBA" id="ARBA00003234"/>
    </source>
</evidence>
<evidence type="ECO:0000256" key="4">
    <source>
        <dbReference type="ARBA" id="ARBA00022691"/>
    </source>
</evidence>
<keyword evidence="12" id="KW-0963">Cytoplasm</keyword>
<dbReference type="Pfam" id="PF00919">
    <property type="entry name" value="UPF0004"/>
    <property type="match status" value="1"/>
</dbReference>
<dbReference type="InterPro" id="IPR013848">
    <property type="entry name" value="Methylthiotransferase_N"/>
</dbReference>
<comment type="subunit">
    <text evidence="12">Monomer.</text>
</comment>
<dbReference type="Proteomes" id="UP000649604">
    <property type="component" value="Unassembled WGS sequence"/>
</dbReference>
<dbReference type="GO" id="GO:0005829">
    <property type="term" value="C:cytosol"/>
    <property type="evidence" value="ECO:0007669"/>
    <property type="project" value="TreeGrafter"/>
</dbReference>
<dbReference type="InterPro" id="IPR006638">
    <property type="entry name" value="Elp3/MiaA/NifB-like_rSAM"/>
</dbReference>
<dbReference type="InterPro" id="IPR007197">
    <property type="entry name" value="rSAM"/>
</dbReference>
<dbReference type="SMART" id="SM00729">
    <property type="entry name" value="Elp3"/>
    <property type="match status" value="1"/>
</dbReference>
<dbReference type="EMBL" id="WJJP01000747">
    <property type="protein sequence ID" value="MBD3327509.1"/>
    <property type="molecule type" value="Genomic_DNA"/>
</dbReference>
<dbReference type="Gene3D" id="3.40.50.12160">
    <property type="entry name" value="Methylthiotransferase, N-terminal domain"/>
    <property type="match status" value="1"/>
</dbReference>
<dbReference type="SFLD" id="SFLDG01082">
    <property type="entry name" value="B12-binding_domain_containing"/>
    <property type="match status" value="1"/>
</dbReference>
<evidence type="ECO:0000259" key="13">
    <source>
        <dbReference type="PROSITE" id="PS50926"/>
    </source>
</evidence>
<keyword evidence="5 12" id="KW-0479">Metal-binding</keyword>
<keyword evidence="2 12" id="KW-0004">4Fe-4S</keyword>
<protein>
    <recommendedName>
        <fullName evidence="9 12">tRNA-2-methylthio-N(6)-dimethylallyladenosine synthase</fullName>
        <ecNumber evidence="8 12">2.8.4.3</ecNumber>
    </recommendedName>
    <alternativeName>
        <fullName evidence="11 12">(Dimethylallyl)adenosine tRNA methylthiotransferase MiaB</fullName>
    </alternativeName>
    <alternativeName>
        <fullName evidence="10 12">tRNA-i(6)A37 methylthiotransferase</fullName>
    </alternativeName>
</protein>
<dbReference type="InterPro" id="IPR058240">
    <property type="entry name" value="rSAM_sf"/>
</dbReference>
<evidence type="ECO:0000256" key="3">
    <source>
        <dbReference type="ARBA" id="ARBA00022679"/>
    </source>
</evidence>
<dbReference type="InterPro" id="IPR023404">
    <property type="entry name" value="rSAM_horseshoe"/>
</dbReference>